<name>A0ABM7UBA6_9BURK</name>
<keyword evidence="5 7" id="KW-0408">Iron</keyword>
<evidence type="ECO:0000256" key="8">
    <source>
        <dbReference type="SAM" id="SignalP"/>
    </source>
</evidence>
<dbReference type="SUPFAM" id="SSF57652">
    <property type="entry name" value="HIPIP (high potential iron protein)"/>
    <property type="match status" value="1"/>
</dbReference>
<feature type="domain" description="High potential iron-sulfur proteins family profile" evidence="9">
    <location>
        <begin position="28"/>
        <end position="105"/>
    </location>
</feature>
<comment type="function">
    <text evidence="7">Specific class of high-redox-potential 4Fe-4S ferredoxins. Functions in anaerobic electron transport in most purple and in some other photosynthetic bacteria and in at least one genus (Paracoccus) of halophilic, denitrifying bacteria.</text>
</comment>
<feature type="signal peptide" evidence="8">
    <location>
        <begin position="1"/>
        <end position="28"/>
    </location>
</feature>
<dbReference type="InterPro" id="IPR000170">
    <property type="entry name" value="High_potential_FeS_prot"/>
</dbReference>
<accession>A0ABM7UBA6</accession>
<keyword evidence="4 7" id="KW-0249">Electron transport</keyword>
<keyword evidence="1 7" id="KW-0813">Transport</keyword>
<evidence type="ECO:0000313" key="11">
    <source>
        <dbReference type="Proteomes" id="UP001319874"/>
    </source>
</evidence>
<comment type="subunit">
    <text evidence="7">Homodimer.</text>
</comment>
<keyword evidence="2 7" id="KW-0004">4Fe-4S</keyword>
<evidence type="ECO:0000256" key="6">
    <source>
        <dbReference type="ARBA" id="ARBA00023014"/>
    </source>
</evidence>
<dbReference type="PROSITE" id="PS51373">
    <property type="entry name" value="HIPIP"/>
    <property type="match status" value="1"/>
</dbReference>
<dbReference type="PROSITE" id="PS51318">
    <property type="entry name" value="TAT"/>
    <property type="match status" value="1"/>
</dbReference>
<dbReference type="InterPro" id="IPR036369">
    <property type="entry name" value="HIPIP_sf"/>
</dbReference>
<dbReference type="EMBL" id="AP024958">
    <property type="protein sequence ID" value="BCZ85103.1"/>
    <property type="molecule type" value="Genomic_DNA"/>
</dbReference>
<keyword evidence="3 7" id="KW-0479">Metal-binding</keyword>
<protein>
    <recommendedName>
        <fullName evidence="7">High-potential iron-sulfur protein</fullName>
        <shortName evidence="7">HiPIP</shortName>
    </recommendedName>
</protein>
<organism evidence="10 11">
    <name type="scientific">Paraburkholderia terrae</name>
    <dbReference type="NCBI Taxonomy" id="311230"/>
    <lineage>
        <taxon>Bacteria</taxon>
        <taxon>Pseudomonadati</taxon>
        <taxon>Pseudomonadota</taxon>
        <taxon>Betaproteobacteria</taxon>
        <taxon>Burkholderiales</taxon>
        <taxon>Burkholderiaceae</taxon>
        <taxon>Paraburkholderia</taxon>
    </lineage>
</organism>
<dbReference type="RefSeq" id="WP_229517257.1">
    <property type="nucleotide sequence ID" value="NZ_AP024958.1"/>
</dbReference>
<evidence type="ECO:0000259" key="9">
    <source>
        <dbReference type="PROSITE" id="PS51373"/>
    </source>
</evidence>
<evidence type="ECO:0000256" key="7">
    <source>
        <dbReference type="RuleBase" id="RU000620"/>
    </source>
</evidence>
<evidence type="ECO:0000256" key="1">
    <source>
        <dbReference type="ARBA" id="ARBA00022448"/>
    </source>
</evidence>
<feature type="chain" id="PRO_5045628093" description="High-potential iron-sulfur protein" evidence="8">
    <location>
        <begin position="29"/>
        <end position="105"/>
    </location>
</feature>
<keyword evidence="11" id="KW-1185">Reference proteome</keyword>
<dbReference type="Proteomes" id="UP001319874">
    <property type="component" value="Chromosome 4"/>
</dbReference>
<keyword evidence="8" id="KW-0732">Signal</keyword>
<gene>
    <name evidence="10" type="ORF">PTKU64_87780</name>
</gene>
<evidence type="ECO:0000256" key="2">
    <source>
        <dbReference type="ARBA" id="ARBA00022485"/>
    </source>
</evidence>
<proteinExistence type="inferred from homology"/>
<keyword evidence="6 7" id="KW-0411">Iron-sulfur</keyword>
<dbReference type="Pfam" id="PF01355">
    <property type="entry name" value="HIPIP"/>
    <property type="match status" value="1"/>
</dbReference>
<comment type="similarity">
    <text evidence="7">Belongs to the high-potential iron-sulfur protein (HiPIP) family.</text>
</comment>
<dbReference type="InterPro" id="IPR006311">
    <property type="entry name" value="TAT_signal"/>
</dbReference>
<reference evidence="10 11" key="1">
    <citation type="journal article" date="2022" name="Front. Microbiol.">
        <title>Identification and characterization of a novel class of self-sufficient cytochrome P450 hydroxylase involved in cyclohexanecarboxylate degradation in Paraburkholderia terrae strain KU-64.</title>
        <authorList>
            <person name="Yamamoto T."/>
            <person name="Hasegawa Y."/>
            <person name="Iwaki H."/>
        </authorList>
    </citation>
    <scope>NUCLEOTIDE SEQUENCE [LARGE SCALE GENOMIC DNA]</scope>
    <source>
        <strain evidence="10 11">KU-64</strain>
    </source>
</reference>
<evidence type="ECO:0000256" key="3">
    <source>
        <dbReference type="ARBA" id="ARBA00022723"/>
    </source>
</evidence>
<evidence type="ECO:0000313" key="10">
    <source>
        <dbReference type="EMBL" id="BCZ85103.1"/>
    </source>
</evidence>
<evidence type="ECO:0000256" key="4">
    <source>
        <dbReference type="ARBA" id="ARBA00022982"/>
    </source>
</evidence>
<sequence length="105" mass="11036">MHLTRRHFIIVAAASVASAGTLPSLSYAAAAPVLAEDDPTARSLGYKTDAGQVDRGRFPRYLSGETCANCQLYQGKPGAGMGPCPIYGGKLVDAKGWCNAYVKKS</sequence>
<dbReference type="Gene3D" id="4.10.490.10">
    <property type="entry name" value="High potential iron-sulphur protein"/>
    <property type="match status" value="1"/>
</dbReference>
<evidence type="ECO:0000256" key="5">
    <source>
        <dbReference type="ARBA" id="ARBA00023004"/>
    </source>
</evidence>